<feature type="compositionally biased region" description="Polar residues" evidence="1">
    <location>
        <begin position="26"/>
        <end position="42"/>
    </location>
</feature>
<name>A0A7S4F3C5_CHRCT</name>
<organism evidence="2">
    <name type="scientific">Chrysotila carterae</name>
    <name type="common">Marine alga</name>
    <name type="synonym">Syracosphaera carterae</name>
    <dbReference type="NCBI Taxonomy" id="13221"/>
    <lineage>
        <taxon>Eukaryota</taxon>
        <taxon>Haptista</taxon>
        <taxon>Haptophyta</taxon>
        <taxon>Prymnesiophyceae</taxon>
        <taxon>Isochrysidales</taxon>
        <taxon>Isochrysidaceae</taxon>
        <taxon>Chrysotila</taxon>
    </lineage>
</organism>
<proteinExistence type="predicted"/>
<accession>A0A7S4F3C5</accession>
<protein>
    <submittedName>
        <fullName evidence="2">Uncharacterized protein</fullName>
    </submittedName>
</protein>
<dbReference type="EMBL" id="HBIZ01036974">
    <property type="protein sequence ID" value="CAE0770952.1"/>
    <property type="molecule type" value="Transcribed_RNA"/>
</dbReference>
<evidence type="ECO:0000256" key="1">
    <source>
        <dbReference type="SAM" id="MobiDB-lite"/>
    </source>
</evidence>
<gene>
    <name evidence="2" type="ORF">PCAR00345_LOCUS23564</name>
</gene>
<reference evidence="2" key="1">
    <citation type="submission" date="2021-01" db="EMBL/GenBank/DDBJ databases">
        <authorList>
            <person name="Corre E."/>
            <person name="Pelletier E."/>
            <person name="Niang G."/>
            <person name="Scheremetjew M."/>
            <person name="Finn R."/>
            <person name="Kale V."/>
            <person name="Holt S."/>
            <person name="Cochrane G."/>
            <person name="Meng A."/>
            <person name="Brown T."/>
            <person name="Cohen L."/>
        </authorList>
    </citation>
    <scope>NUCLEOTIDE SEQUENCE</scope>
    <source>
        <strain evidence="2">CCMP645</strain>
    </source>
</reference>
<feature type="region of interest" description="Disordered" evidence="1">
    <location>
        <begin position="1"/>
        <end position="42"/>
    </location>
</feature>
<dbReference type="AlphaFoldDB" id="A0A7S4F3C5"/>
<sequence length="105" mass="11706">MHVVAGMHLMPQQQQQRHGVLGLRQAASSRQQSTDLHEQPQQSGTSVYSALVQQMHALKIVRSFSLTESAAILRKFCFFKRSLRAPMRVCLLSILDVSKAVCAEA</sequence>
<evidence type="ECO:0000313" key="2">
    <source>
        <dbReference type="EMBL" id="CAE0770952.1"/>
    </source>
</evidence>